<comment type="caution">
    <text evidence="3">The sequence shown here is derived from an EMBL/GenBank/DDBJ whole genome shotgun (WGS) entry which is preliminary data.</text>
</comment>
<accession>A0A4R3TDH7</accession>
<name>A0A4R3TDH7_9FIRM</name>
<evidence type="ECO:0000256" key="1">
    <source>
        <dbReference type="SAM" id="Coils"/>
    </source>
</evidence>
<keyword evidence="4" id="KW-1185">Reference proteome</keyword>
<proteinExistence type="predicted"/>
<keyword evidence="1" id="KW-0175">Coiled coil</keyword>
<feature type="compositionally biased region" description="Gly residues" evidence="2">
    <location>
        <begin position="182"/>
        <end position="194"/>
    </location>
</feature>
<protein>
    <submittedName>
        <fullName evidence="3">Uncharacterized protein</fullName>
    </submittedName>
</protein>
<dbReference type="EMBL" id="SMBP01000009">
    <property type="protein sequence ID" value="TCU60013.1"/>
    <property type="molecule type" value="Genomic_DNA"/>
</dbReference>
<evidence type="ECO:0000313" key="4">
    <source>
        <dbReference type="Proteomes" id="UP000295773"/>
    </source>
</evidence>
<gene>
    <name evidence="3" type="ORF">EDD61_10950</name>
</gene>
<reference evidence="3 4" key="1">
    <citation type="submission" date="2019-03" db="EMBL/GenBank/DDBJ databases">
        <title>Genomic Encyclopedia of Type Strains, Phase IV (KMG-IV): sequencing the most valuable type-strain genomes for metagenomic binning, comparative biology and taxonomic classification.</title>
        <authorList>
            <person name="Goeker M."/>
        </authorList>
    </citation>
    <scope>NUCLEOTIDE SEQUENCE [LARGE SCALE GENOMIC DNA]</scope>
    <source>
        <strain evidence="3 4">DSM 29481</strain>
    </source>
</reference>
<feature type="coiled-coil region" evidence="1">
    <location>
        <begin position="75"/>
        <end position="117"/>
    </location>
</feature>
<evidence type="ECO:0000256" key="2">
    <source>
        <dbReference type="SAM" id="MobiDB-lite"/>
    </source>
</evidence>
<evidence type="ECO:0000313" key="3">
    <source>
        <dbReference type="EMBL" id="TCU60013.1"/>
    </source>
</evidence>
<organism evidence="3 4">
    <name type="scientific">Longicatena caecimuris</name>
    <dbReference type="NCBI Taxonomy" id="1796635"/>
    <lineage>
        <taxon>Bacteria</taxon>
        <taxon>Bacillati</taxon>
        <taxon>Bacillota</taxon>
        <taxon>Erysipelotrichia</taxon>
        <taxon>Erysipelotrichales</taxon>
        <taxon>Erysipelotrichaceae</taxon>
        <taxon>Longicatena</taxon>
    </lineage>
</organism>
<dbReference type="AlphaFoldDB" id="A0A4R3TDH7"/>
<sequence length="210" mass="22568">MNENLRYPLDIQLFAEGGSGGEGGNTGTQAGAQVTATQQIDYDKLAEVVSKRSTGTEDKVLQGYFKDQGLSPEQAKEAINQYKQAQAAKQQEEAQRIQTMQQENAQLKAQILNSQIDAKVTELAGTLGVQAEKVPFLSKLVDRSKATKEDGALNDDNIKEAIETVLKAFPDFKSTSQVGGFQQIGGGNQGGESGNGVDDQLNNIFGVKKK</sequence>
<feature type="region of interest" description="Disordered" evidence="2">
    <location>
        <begin position="179"/>
        <end position="210"/>
    </location>
</feature>
<dbReference type="Proteomes" id="UP000295773">
    <property type="component" value="Unassembled WGS sequence"/>
</dbReference>